<dbReference type="InterPro" id="IPR017731">
    <property type="entry name" value="TssM1-like"/>
</dbReference>
<keyword evidence="2" id="KW-0472">Membrane</keyword>
<dbReference type="PANTHER" id="PTHR36153:SF1">
    <property type="entry name" value="TYPE VI SECRETION SYSTEM COMPONENT TSSM1"/>
    <property type="match status" value="1"/>
</dbReference>
<feature type="transmembrane region" description="Helical" evidence="2">
    <location>
        <begin position="51"/>
        <end position="71"/>
    </location>
</feature>
<evidence type="ECO:0000256" key="2">
    <source>
        <dbReference type="SAM" id="Phobius"/>
    </source>
</evidence>
<dbReference type="CDD" id="cd00882">
    <property type="entry name" value="Ras_like_GTPase"/>
    <property type="match status" value="1"/>
</dbReference>
<sequence>MSRVGRSAWHALRALVSPRVWAVVGLIALAALIWLVGPLIAIGTSRPLDSVLARVVLIVLIFAAWAARVGYRRWRAAQLNAQLLSQLREPVNSRAAPEEEAPHAQELRSRFDEAARLLRSARLGSVQHGAQYADQGGAQGGQGLRGRVGRWFDGLTRQYLYQLPWYVFIGAPGSGKTTALVNSGLTFPLAEQFGKAAIRGVGGTRHCDWWFTNEAVLIDTAGRYATHESNRALDQDEWSGFLALLKKYRVRQPLNGALLTISVSDLLGASEVERTGHAMALRKRLQELRTELGIQFPVYVLVTKADLLSGFTDYFARLNRTERAQVWGFTIPLAQTEARDFNLRTVFDREYRLLHRRLNDALPELFTAEPDARRRELIYSLPQQFIGLQEVLGQFVEQVFSTSRFDAMPLLRGVYFTSGTQEGTVFDRVMGGIKRFLKIDGVPPAPHAVSSAASGRSFFLKDLLQELIFKEARLAGTDLRWYQRQRMLALACYAVLALVLVGALAAWVGSYARNRAYLASVEARVPQIDRALQGVTITDADNIARVLPMLDAMRNIAHVEGVDPSNAPLAYRWGLFQGDKIQSAADNVYHRALDELLLPLAARRLETAVRDAPPDDPAYVYAALKAYLMLYDSAHYDPDFVQAVLDLEIASTSSTHLTPAQRNDLRAHMAALFAGRVVVSPFAQNEQMVAAARDKLTQLTFAQRLYAQLARTLRPAAAAYDVNATQMAGPSGALVFRRASGASLNEGVPGLYTYDGYWKVFDKRLAPAVETFGRDEVWVLGLRAPEATTPAATNAQARDVRALYFDDYIRRWDGYLGDLRLQGTASIAQTTQIARVLSSQDSPLTRLADAAARQTTLTQYAGGASGLAAGAQDKVNQARESLAQIFGQPQDGGDSGGDAAGGDARPEAVVDAHFAGLREFGGQEGGGGGGTNGGANGGASGGTNGGTNGGGTNAAMSAVLKSIDNLYTWLTAADAALRGGGTPPQSDSADQIRAEAGRMPAPFRQMLGDLANAAQGNVMHNIDQNLAQSASVNIGDFCRQAIAGRYPFARGSSRDVAPGDFARLFAPGGLMDEFFQKNLQSRVDASVQPWRFIGGAGGGASGVAGVAGASGAPGGASGGGGLLASFEKAAVIRDAFFAGGARTPTIKLEIKPLDMDPDIAEWTLDVDGQQVRYAHGPQAPVTVQWPGPRGMNQVRLQIVEQSGATDGFVTEGPWALMRLFDRAASGRAAPDQMVAGFNVDHHALAMQVTADSVRNPLRLAQLESFSCPGK</sequence>
<proteinExistence type="predicted"/>
<dbReference type="AlphaFoldDB" id="A0A9X1RSX1"/>
<feature type="domain" description="Type VI secretion system component TssM1 N-terminal" evidence="5">
    <location>
        <begin position="234"/>
        <end position="495"/>
    </location>
</feature>
<feature type="region of interest" description="Disordered" evidence="1">
    <location>
        <begin position="918"/>
        <end position="944"/>
    </location>
</feature>
<feature type="transmembrane region" description="Helical" evidence="2">
    <location>
        <begin position="20"/>
        <end position="45"/>
    </location>
</feature>
<comment type="caution">
    <text evidence="6">The sequence shown here is derived from an EMBL/GenBank/DDBJ whole genome shotgun (WGS) entry which is preliminary data.</text>
</comment>
<dbReference type="InterPro" id="IPR010623">
    <property type="entry name" value="IcmF_C"/>
</dbReference>
<dbReference type="Pfam" id="PF06761">
    <property type="entry name" value="IcmF-related"/>
    <property type="match status" value="1"/>
</dbReference>
<dbReference type="SUPFAM" id="SSF52540">
    <property type="entry name" value="P-loop containing nucleoside triphosphate hydrolases"/>
    <property type="match status" value="1"/>
</dbReference>
<dbReference type="Pfam" id="PF06744">
    <property type="entry name" value="IcmF_C"/>
    <property type="match status" value="1"/>
</dbReference>
<feature type="domain" description="Type VI secretion system IcmF C-terminal" evidence="3">
    <location>
        <begin position="1149"/>
        <end position="1252"/>
    </location>
</feature>
<keyword evidence="7" id="KW-1185">Reference proteome</keyword>
<dbReference type="InterPro" id="IPR025743">
    <property type="entry name" value="TssM1_N"/>
</dbReference>
<dbReference type="EMBL" id="JAKLJA010000027">
    <property type="protein sequence ID" value="MCG5076755.1"/>
    <property type="molecule type" value="Genomic_DNA"/>
</dbReference>
<reference evidence="6" key="1">
    <citation type="submission" date="2022-01" db="EMBL/GenBank/DDBJ databases">
        <title>Genome sequence and assembly of Parabukholderia sp. RG36.</title>
        <authorList>
            <person name="Chhetri G."/>
        </authorList>
    </citation>
    <scope>NUCLEOTIDE SEQUENCE</scope>
    <source>
        <strain evidence="6">RG36</strain>
    </source>
</reference>
<gene>
    <name evidence="6" type="primary">tssM</name>
    <name evidence="6" type="ORF">L5014_25970</name>
</gene>
<dbReference type="InterPro" id="IPR053156">
    <property type="entry name" value="T6SS_TssM-like"/>
</dbReference>
<evidence type="ECO:0000313" key="6">
    <source>
        <dbReference type="EMBL" id="MCG5076755.1"/>
    </source>
</evidence>
<feature type="compositionally biased region" description="Gly residues" evidence="1">
    <location>
        <begin position="922"/>
        <end position="944"/>
    </location>
</feature>
<keyword evidence="2" id="KW-0812">Transmembrane</keyword>
<dbReference type="Proteomes" id="UP001139308">
    <property type="component" value="Unassembled WGS sequence"/>
</dbReference>
<evidence type="ECO:0000259" key="4">
    <source>
        <dbReference type="Pfam" id="PF06761"/>
    </source>
</evidence>
<protein>
    <submittedName>
        <fullName evidence="6">Type VI secretion system membrane subunit TssM</fullName>
    </submittedName>
</protein>
<dbReference type="InterPro" id="IPR009612">
    <property type="entry name" value="IcmF-rel"/>
</dbReference>
<dbReference type="Pfam" id="PF14331">
    <property type="entry name" value="IcmF-related_N"/>
    <property type="match status" value="1"/>
</dbReference>
<feature type="transmembrane region" description="Helical" evidence="2">
    <location>
        <begin position="488"/>
        <end position="508"/>
    </location>
</feature>
<evidence type="ECO:0000259" key="3">
    <source>
        <dbReference type="Pfam" id="PF06744"/>
    </source>
</evidence>
<accession>A0A9X1RSX1</accession>
<name>A0A9X1RSX1_9BURK</name>
<dbReference type="PANTHER" id="PTHR36153">
    <property type="entry name" value="INNER MEMBRANE PROTEIN-RELATED"/>
    <property type="match status" value="1"/>
</dbReference>
<evidence type="ECO:0000256" key="1">
    <source>
        <dbReference type="SAM" id="MobiDB-lite"/>
    </source>
</evidence>
<feature type="domain" description="IcmF-related" evidence="4">
    <location>
        <begin position="547"/>
        <end position="856"/>
    </location>
</feature>
<dbReference type="NCBIfam" id="TIGR03348">
    <property type="entry name" value="VI_IcmF"/>
    <property type="match status" value="1"/>
</dbReference>
<organism evidence="6 7">
    <name type="scientific">Paraburkholderia tagetis</name>
    <dbReference type="NCBI Taxonomy" id="2913261"/>
    <lineage>
        <taxon>Bacteria</taxon>
        <taxon>Pseudomonadati</taxon>
        <taxon>Pseudomonadota</taxon>
        <taxon>Betaproteobacteria</taxon>
        <taxon>Burkholderiales</taxon>
        <taxon>Burkholderiaceae</taxon>
        <taxon>Paraburkholderia</taxon>
    </lineage>
</organism>
<evidence type="ECO:0000259" key="5">
    <source>
        <dbReference type="Pfam" id="PF14331"/>
    </source>
</evidence>
<evidence type="ECO:0000313" key="7">
    <source>
        <dbReference type="Proteomes" id="UP001139308"/>
    </source>
</evidence>
<dbReference type="InterPro" id="IPR027417">
    <property type="entry name" value="P-loop_NTPase"/>
</dbReference>
<keyword evidence="2" id="KW-1133">Transmembrane helix</keyword>